<dbReference type="Gene3D" id="1.10.443.10">
    <property type="entry name" value="Intergrase catalytic core"/>
    <property type="match status" value="1"/>
</dbReference>
<evidence type="ECO:0000313" key="6">
    <source>
        <dbReference type="Proteomes" id="UP001199710"/>
    </source>
</evidence>
<gene>
    <name evidence="5" type="ORF">LTY36_04070</name>
</gene>
<dbReference type="Pfam" id="PF00589">
    <property type="entry name" value="Phage_integrase"/>
    <property type="match status" value="1"/>
</dbReference>
<comment type="caution">
    <text evidence="5">The sequence shown here is derived from an EMBL/GenBank/DDBJ whole genome shotgun (WGS) entry which is preliminary data.</text>
</comment>
<dbReference type="Gene3D" id="1.10.150.130">
    <property type="match status" value="1"/>
</dbReference>
<evidence type="ECO:0000256" key="3">
    <source>
        <dbReference type="ARBA" id="ARBA00023172"/>
    </source>
</evidence>
<accession>A0ABS8RCH2</accession>
<proteinExistence type="inferred from homology"/>
<dbReference type="PROSITE" id="PS51898">
    <property type="entry name" value="TYR_RECOMBINASE"/>
    <property type="match status" value="1"/>
</dbReference>
<evidence type="ECO:0000256" key="2">
    <source>
        <dbReference type="ARBA" id="ARBA00023125"/>
    </source>
</evidence>
<keyword evidence="3" id="KW-0233">DNA recombination</keyword>
<evidence type="ECO:0000259" key="4">
    <source>
        <dbReference type="PROSITE" id="PS51898"/>
    </source>
</evidence>
<dbReference type="PANTHER" id="PTHR30349:SF41">
    <property type="entry name" value="INTEGRASE_RECOMBINASE PROTEIN MJ0367-RELATED"/>
    <property type="match status" value="1"/>
</dbReference>
<sequence length="400" mass="46213">MIKKKTVGAHKGQWMVRIQPRDKVTGKQISWPIKYVATKKEAKLTESQMWAEYKSGLDIGKASDTFSEDFDNFVNQKKNLISPVTFRDWHYSATVFKQYFGNAKISDITEQSVGRFARQFVKDHHSTVGRATVIAHRLTHMRNFFKPLEGTVVKINPVPEKALSKFFKKSEFDVGKKRYVFSNEELELIRQQLLLEINRASINNIGTRLAIWIALETGMRPGEIQAVRFSNVTDKDGYSVFKINDSWSDYTKSFNGALKSRPHGYYRYTVPISHQLVQFLEEYYKQVVAFLKEKALPLDNELVLVNLHDYRSVTEGRPITQRSMNLMLDKICNELGIDGGDAQLSMYSFRHTICTKLANKPGISYPWAAERMGHSLAVFMRTYVHSDRDMDKKMMDAWMS</sequence>
<dbReference type="EMBL" id="JAJPDE010000056">
    <property type="protein sequence ID" value="MCD7130364.1"/>
    <property type="molecule type" value="Genomic_DNA"/>
</dbReference>
<dbReference type="PANTHER" id="PTHR30349">
    <property type="entry name" value="PHAGE INTEGRASE-RELATED"/>
    <property type="match status" value="1"/>
</dbReference>
<protein>
    <submittedName>
        <fullName evidence="5">Site-specific integrase</fullName>
    </submittedName>
</protein>
<dbReference type="RefSeq" id="WP_182600466.1">
    <property type="nucleotide sequence ID" value="NZ_JACIVF010000055.1"/>
</dbReference>
<keyword evidence="2" id="KW-0238">DNA-binding</keyword>
<organism evidence="5 6">
    <name type="scientific">Limosilactobacillus agrestis</name>
    <dbReference type="NCBI Taxonomy" id="2759748"/>
    <lineage>
        <taxon>Bacteria</taxon>
        <taxon>Bacillati</taxon>
        <taxon>Bacillota</taxon>
        <taxon>Bacilli</taxon>
        <taxon>Lactobacillales</taxon>
        <taxon>Lactobacillaceae</taxon>
        <taxon>Limosilactobacillus</taxon>
    </lineage>
</organism>
<comment type="similarity">
    <text evidence="1">Belongs to the 'phage' integrase family.</text>
</comment>
<dbReference type="InterPro" id="IPR011010">
    <property type="entry name" value="DNA_brk_join_enz"/>
</dbReference>
<dbReference type="CDD" id="cd00397">
    <property type="entry name" value="DNA_BRE_C"/>
    <property type="match status" value="1"/>
</dbReference>
<dbReference type="InterPro" id="IPR002104">
    <property type="entry name" value="Integrase_catalytic"/>
</dbReference>
<keyword evidence="6" id="KW-1185">Reference proteome</keyword>
<reference evidence="5 6" key="1">
    <citation type="submission" date="2021-12" db="EMBL/GenBank/DDBJ databases">
        <title>A phylogenomic analysis of Limosilactobacillus reuteri reveals ancient and stable evolutionary relationships with rodents and birds and zoonotic transmission to humans.</title>
        <authorList>
            <person name="Li F."/>
            <person name="Li X."/>
            <person name="Cheng C."/>
            <person name="Tollenaar S."/>
            <person name="Zhang J.S."/>
            <person name="Simpson D."/>
            <person name="Tasseva G."/>
            <person name="Perez-Munoz M.E."/>
            <person name="Frese S."/>
            <person name="Gaenzle M.G."/>
            <person name="Walter J."/>
            <person name="Zheng J."/>
        </authorList>
    </citation>
    <scope>NUCLEOTIDE SEQUENCE [LARGE SCALE GENOMIC DNA]</scope>
    <source>
        <strain evidence="5 6">BG-MG3-B</strain>
    </source>
</reference>
<dbReference type="InterPro" id="IPR010998">
    <property type="entry name" value="Integrase_recombinase_N"/>
</dbReference>
<evidence type="ECO:0000313" key="5">
    <source>
        <dbReference type="EMBL" id="MCD7130364.1"/>
    </source>
</evidence>
<dbReference type="Proteomes" id="UP001199710">
    <property type="component" value="Unassembled WGS sequence"/>
</dbReference>
<feature type="domain" description="Tyr recombinase" evidence="4">
    <location>
        <begin position="176"/>
        <end position="396"/>
    </location>
</feature>
<dbReference type="InterPro" id="IPR013762">
    <property type="entry name" value="Integrase-like_cat_sf"/>
</dbReference>
<evidence type="ECO:0000256" key="1">
    <source>
        <dbReference type="ARBA" id="ARBA00008857"/>
    </source>
</evidence>
<name>A0ABS8RCH2_9LACO</name>
<dbReference type="SUPFAM" id="SSF56349">
    <property type="entry name" value="DNA breaking-rejoining enzymes"/>
    <property type="match status" value="1"/>
</dbReference>
<dbReference type="InterPro" id="IPR050090">
    <property type="entry name" value="Tyrosine_recombinase_XerCD"/>
</dbReference>